<evidence type="ECO:0000256" key="3">
    <source>
        <dbReference type="ARBA" id="ARBA00022801"/>
    </source>
</evidence>
<dbReference type="PANTHER" id="PTHR12606">
    <property type="entry name" value="SENTRIN/SUMO-SPECIFIC PROTEASE"/>
    <property type="match status" value="1"/>
</dbReference>
<dbReference type="Gene3D" id="3.40.395.10">
    <property type="entry name" value="Adenoviral Proteinase, Chain A"/>
    <property type="match status" value="1"/>
</dbReference>
<protein>
    <recommendedName>
        <fullName evidence="6">Ubiquitin-like protease family profile domain-containing protein</fullName>
    </recommendedName>
</protein>
<dbReference type="GO" id="GO:0016926">
    <property type="term" value="P:protein desumoylation"/>
    <property type="evidence" value="ECO:0007669"/>
    <property type="project" value="TreeGrafter"/>
</dbReference>
<gene>
    <name evidence="7" type="ORF">EUTSA_v10002320mg</name>
</gene>
<keyword evidence="2" id="KW-0645">Protease</keyword>
<organism evidence="7 8">
    <name type="scientific">Eutrema salsugineum</name>
    <name type="common">Saltwater cress</name>
    <name type="synonym">Sisymbrium salsugineum</name>
    <dbReference type="NCBI Taxonomy" id="72664"/>
    <lineage>
        <taxon>Eukaryota</taxon>
        <taxon>Viridiplantae</taxon>
        <taxon>Streptophyta</taxon>
        <taxon>Embryophyta</taxon>
        <taxon>Tracheophyta</taxon>
        <taxon>Spermatophyta</taxon>
        <taxon>Magnoliopsida</taxon>
        <taxon>eudicotyledons</taxon>
        <taxon>Gunneridae</taxon>
        <taxon>Pentapetalae</taxon>
        <taxon>rosids</taxon>
        <taxon>malvids</taxon>
        <taxon>Brassicales</taxon>
        <taxon>Brassicaceae</taxon>
        <taxon>Eutremeae</taxon>
        <taxon>Eutrema</taxon>
    </lineage>
</organism>
<reference evidence="7 8" key="1">
    <citation type="journal article" date="2013" name="Front. Plant Sci.">
        <title>The Reference Genome of the Halophytic Plant Eutrema salsugineum.</title>
        <authorList>
            <person name="Yang R."/>
            <person name="Jarvis D.E."/>
            <person name="Chen H."/>
            <person name="Beilstein M.A."/>
            <person name="Grimwood J."/>
            <person name="Jenkins J."/>
            <person name="Shu S."/>
            <person name="Prochnik S."/>
            <person name="Xin M."/>
            <person name="Ma C."/>
            <person name="Schmutz J."/>
            <person name="Wing R.A."/>
            <person name="Mitchell-Olds T."/>
            <person name="Schumaker K.S."/>
            <person name="Wang X."/>
        </authorList>
    </citation>
    <scope>NUCLEOTIDE SEQUENCE [LARGE SCALE GENOMIC DNA]</scope>
</reference>
<evidence type="ECO:0000259" key="6">
    <source>
        <dbReference type="PROSITE" id="PS50600"/>
    </source>
</evidence>
<name>V4M5N8_EUTSA</name>
<dbReference type="EMBL" id="KI517398">
    <property type="protein sequence ID" value="ESQ50307.1"/>
    <property type="molecule type" value="Genomic_DNA"/>
</dbReference>
<feature type="region of interest" description="Disordered" evidence="5">
    <location>
        <begin position="1"/>
        <end position="68"/>
    </location>
</feature>
<dbReference type="GO" id="GO:0006508">
    <property type="term" value="P:proteolysis"/>
    <property type="evidence" value="ECO:0007669"/>
    <property type="project" value="UniProtKB-KW"/>
</dbReference>
<comment type="similarity">
    <text evidence="1">Belongs to the peptidase C48 family.</text>
</comment>
<feature type="compositionally biased region" description="Basic and acidic residues" evidence="5">
    <location>
        <begin position="32"/>
        <end position="68"/>
    </location>
</feature>
<proteinExistence type="inferred from homology"/>
<dbReference type="Pfam" id="PF02902">
    <property type="entry name" value="Peptidase_C48"/>
    <property type="match status" value="1"/>
</dbReference>
<dbReference type="InterPro" id="IPR003653">
    <property type="entry name" value="Peptidase_C48_C"/>
</dbReference>
<keyword evidence="3" id="KW-0378">Hydrolase</keyword>
<dbReference type="GO" id="GO:0005634">
    <property type="term" value="C:nucleus"/>
    <property type="evidence" value="ECO:0007669"/>
    <property type="project" value="TreeGrafter"/>
</dbReference>
<evidence type="ECO:0000313" key="7">
    <source>
        <dbReference type="EMBL" id="ESQ50307.1"/>
    </source>
</evidence>
<evidence type="ECO:0000313" key="8">
    <source>
        <dbReference type="Proteomes" id="UP000030689"/>
    </source>
</evidence>
<dbReference type="Gramene" id="ESQ50307">
    <property type="protein sequence ID" value="ESQ50307"/>
    <property type="gene ID" value="EUTSA_v10002320mg"/>
</dbReference>
<evidence type="ECO:0000256" key="2">
    <source>
        <dbReference type="ARBA" id="ARBA00022670"/>
    </source>
</evidence>
<dbReference type="PROSITE" id="PS50600">
    <property type="entry name" value="ULP_PROTEASE"/>
    <property type="match status" value="1"/>
</dbReference>
<feature type="domain" description="Ubiquitin-like protease family profile" evidence="6">
    <location>
        <begin position="252"/>
        <end position="415"/>
    </location>
</feature>
<dbReference type="GO" id="GO:0016929">
    <property type="term" value="F:deSUMOylase activity"/>
    <property type="evidence" value="ECO:0007669"/>
    <property type="project" value="TreeGrafter"/>
</dbReference>
<dbReference type="Proteomes" id="UP000030689">
    <property type="component" value="Unassembled WGS sequence"/>
</dbReference>
<keyword evidence="8" id="KW-1185">Reference proteome</keyword>
<dbReference type="KEGG" id="eus:EUTSA_v10002320mg"/>
<dbReference type="SUPFAM" id="SSF54001">
    <property type="entry name" value="Cysteine proteinases"/>
    <property type="match status" value="1"/>
</dbReference>
<evidence type="ECO:0000256" key="4">
    <source>
        <dbReference type="ARBA" id="ARBA00022807"/>
    </source>
</evidence>
<feature type="compositionally biased region" description="Polar residues" evidence="5">
    <location>
        <begin position="1"/>
        <end position="13"/>
    </location>
</feature>
<dbReference type="PANTHER" id="PTHR12606:SF136">
    <property type="entry name" value="ULP1 PROTEASE FAMILY PROTEIN"/>
    <property type="match status" value="1"/>
</dbReference>
<evidence type="ECO:0000256" key="5">
    <source>
        <dbReference type="SAM" id="MobiDB-lite"/>
    </source>
</evidence>
<dbReference type="InterPro" id="IPR038765">
    <property type="entry name" value="Papain-like_cys_pep_sf"/>
</dbReference>
<evidence type="ECO:0000256" key="1">
    <source>
        <dbReference type="ARBA" id="ARBA00005234"/>
    </source>
</evidence>
<keyword evidence="4" id="KW-0788">Thiol protease</keyword>
<accession>V4M5N8</accession>
<dbReference type="AlphaFoldDB" id="V4M5N8"/>
<sequence>MSTLESKQVQPQGNVREEPQDSVESTPQNPPKAKDTRAQDAQSKVDDAAEPKKGKQGRPKDKDESGEKDLILSWMLEVHPTSEPEFPIARVVRTPMSNLTKLRKVKVEPIDPIAKKQQLTVKTKPQGGKKYVDSDCVDITPKVTPTTKPKPSSKLLQYPKPLSPISAFSDPEDNARAHAMDNDLNNLLAYLQKKDKNDFGLRHSRILAPSQRSPFVGSSVVQRIIFSVHPGDGYYDPFEAVKTRKRDRLYGIIQWMTPTQSLQDLTPFRRDGRVAFLDPLLTVQWFTEFERDFEKNEKSWVFGKGYFDHANGLAPNFAVTRQRWFKDVDLLYLVHNIGAPHWFAVEVDIPKKKTDKEIKKEVRAYAKLVPLLLHQMFPAEWKSTQAFYSYRMKNIPQNDQTGDCGVYTLKFIECLALGSVMDDLKDENMADIRLKYAAEIMDEIPAQWF</sequence>